<accession>A0A6N8ECZ8</accession>
<evidence type="ECO:0000313" key="2">
    <source>
        <dbReference type="Proteomes" id="UP000434044"/>
    </source>
</evidence>
<dbReference type="InterPro" id="IPR002636">
    <property type="entry name" value="DUF29"/>
</dbReference>
<dbReference type="Gene3D" id="1.20.1220.20">
    <property type="entry name" value="Uncharcterised protein PF01724"/>
    <property type="match status" value="1"/>
</dbReference>
<name>A0A6N8ECZ8_9GAMM</name>
<dbReference type="AlphaFoldDB" id="A0A6N8ECZ8"/>
<dbReference type="Pfam" id="PF01724">
    <property type="entry name" value="DUF29"/>
    <property type="match status" value="1"/>
</dbReference>
<comment type="caution">
    <text evidence="1">The sequence shown here is derived from an EMBL/GenBank/DDBJ whole genome shotgun (WGS) entry which is preliminary data.</text>
</comment>
<dbReference type="PANTHER" id="PTHR34235">
    <property type="entry name" value="SLR1203 PROTEIN-RELATED"/>
    <property type="match status" value="1"/>
</dbReference>
<organism evidence="1 2">
    <name type="scientific">Allochromatium palmeri</name>
    <dbReference type="NCBI Taxonomy" id="231048"/>
    <lineage>
        <taxon>Bacteria</taxon>
        <taxon>Pseudomonadati</taxon>
        <taxon>Pseudomonadota</taxon>
        <taxon>Gammaproteobacteria</taxon>
        <taxon>Chromatiales</taxon>
        <taxon>Chromatiaceae</taxon>
        <taxon>Allochromatium</taxon>
    </lineage>
</organism>
<reference evidence="1 2" key="1">
    <citation type="submission" date="2019-11" db="EMBL/GenBank/DDBJ databases">
        <title>Whole-genome sequence of the anaerobic purple sulfur bacterium Allochromatium palmeri DSM 15591.</title>
        <authorList>
            <person name="Kyndt J.A."/>
            <person name="Meyer T.E."/>
        </authorList>
    </citation>
    <scope>NUCLEOTIDE SEQUENCE [LARGE SCALE GENOMIC DNA]</scope>
    <source>
        <strain evidence="1 2">DSM 15591</strain>
    </source>
</reference>
<dbReference type="Proteomes" id="UP000434044">
    <property type="component" value="Unassembled WGS sequence"/>
</dbReference>
<proteinExistence type="predicted"/>
<gene>
    <name evidence="1" type="ORF">GJ668_13425</name>
</gene>
<evidence type="ECO:0000313" key="1">
    <source>
        <dbReference type="EMBL" id="MTW22085.1"/>
    </source>
</evidence>
<dbReference type="EMBL" id="WNKT01000031">
    <property type="protein sequence ID" value="MTW22085.1"/>
    <property type="molecule type" value="Genomic_DNA"/>
</dbReference>
<protein>
    <submittedName>
        <fullName evidence="1">DUF29 family protein</fullName>
    </submittedName>
</protein>
<keyword evidence="2" id="KW-1185">Reference proteome</keyword>
<dbReference type="RefSeq" id="WP_155450659.1">
    <property type="nucleotide sequence ID" value="NZ_WNKT01000031.1"/>
</dbReference>
<sequence>MTRYEQDIVAWANEQAQLLRAGRFDQLDIAHLSEEIEDVGKSEQRELTNRMVLLLAHLLKWHYQPERRGASWEMTIRNQRKGIFRRLKKTPSLKTDLSDADWWDGVWEDASAQAAQETGLAVFPDTCPWRAEQVLETDWLPSAQ</sequence>
<dbReference type="OrthoDB" id="5766125at2"/>